<protein>
    <submittedName>
        <fullName evidence="3">Uncharacterized protein</fullName>
    </submittedName>
</protein>
<evidence type="ECO:0000256" key="1">
    <source>
        <dbReference type="SAM" id="MobiDB-lite"/>
    </source>
</evidence>
<feature type="compositionally biased region" description="Basic residues" evidence="1">
    <location>
        <begin position="289"/>
        <end position="298"/>
    </location>
</feature>
<sequence length="298" mass="31799">MQAGCHSSLAIAPQSTLNAYQQCSRLISHASSSSSSRPPLQAGSFVFHRQIGCESAPCKLTDRKQRKVVTLQASSGGGSSPGDDQGPKAISLARRLPSVEYTFVLAGFLKILTIGGLAYSAPVETLRTAAGQISPYLMVPVGLGMCFVAKVVVENNLQESRRFMAGLVAFLVFLYFGLYKLLYRYDPSAEPPLRTQPVSSSPVARVRAGAGDREIGGPDGEGIMLCNSGAYKKKAGRAGTFDDAAYFEGQYASDMQASPRLQQQGFDDGLSGGSSRGPVSTAELDIRNPLRRQYRAGE</sequence>
<organism evidence="3 4">
    <name type="scientific">Dunaliella salina</name>
    <name type="common">Green alga</name>
    <name type="synonym">Protococcus salinus</name>
    <dbReference type="NCBI Taxonomy" id="3046"/>
    <lineage>
        <taxon>Eukaryota</taxon>
        <taxon>Viridiplantae</taxon>
        <taxon>Chlorophyta</taxon>
        <taxon>core chlorophytes</taxon>
        <taxon>Chlorophyceae</taxon>
        <taxon>CS clade</taxon>
        <taxon>Chlamydomonadales</taxon>
        <taxon>Dunaliellaceae</taxon>
        <taxon>Dunaliella</taxon>
    </lineage>
</organism>
<name>A0ABQ7GI74_DUNSA</name>
<keyword evidence="4" id="KW-1185">Reference proteome</keyword>
<evidence type="ECO:0000313" key="3">
    <source>
        <dbReference type="EMBL" id="KAF5834298.1"/>
    </source>
</evidence>
<proteinExistence type="predicted"/>
<keyword evidence="2" id="KW-0472">Membrane</keyword>
<feature type="region of interest" description="Disordered" evidence="1">
    <location>
        <begin position="257"/>
        <end position="298"/>
    </location>
</feature>
<dbReference type="EMBL" id="MU069765">
    <property type="protein sequence ID" value="KAF5834298.1"/>
    <property type="molecule type" value="Genomic_DNA"/>
</dbReference>
<feature type="transmembrane region" description="Helical" evidence="2">
    <location>
        <begin position="133"/>
        <end position="153"/>
    </location>
</feature>
<dbReference type="Proteomes" id="UP000815325">
    <property type="component" value="Unassembled WGS sequence"/>
</dbReference>
<feature type="transmembrane region" description="Helical" evidence="2">
    <location>
        <begin position="165"/>
        <end position="183"/>
    </location>
</feature>
<evidence type="ECO:0000313" key="4">
    <source>
        <dbReference type="Proteomes" id="UP000815325"/>
    </source>
</evidence>
<accession>A0ABQ7GI74</accession>
<keyword evidence="2" id="KW-0812">Transmembrane</keyword>
<feature type="transmembrane region" description="Helical" evidence="2">
    <location>
        <begin position="101"/>
        <end position="121"/>
    </location>
</feature>
<reference evidence="3" key="1">
    <citation type="submission" date="2017-08" db="EMBL/GenBank/DDBJ databases">
        <authorList>
            <person name="Polle J.E."/>
            <person name="Barry K."/>
            <person name="Cushman J."/>
            <person name="Schmutz J."/>
            <person name="Tran D."/>
            <person name="Hathwaick L.T."/>
            <person name="Yim W.C."/>
            <person name="Jenkins J."/>
            <person name="Mckie-Krisberg Z.M."/>
            <person name="Prochnik S."/>
            <person name="Lindquist E."/>
            <person name="Dockter R.B."/>
            <person name="Adam C."/>
            <person name="Molina H."/>
            <person name="Bunkerborg J."/>
            <person name="Jin E."/>
            <person name="Buchheim M."/>
            <person name="Magnuson J."/>
        </authorList>
    </citation>
    <scope>NUCLEOTIDE SEQUENCE</scope>
    <source>
        <strain evidence="3">CCAP 19/18</strain>
    </source>
</reference>
<gene>
    <name evidence="3" type="ORF">DUNSADRAFT_9121</name>
</gene>
<comment type="caution">
    <text evidence="3">The sequence shown here is derived from an EMBL/GenBank/DDBJ whole genome shotgun (WGS) entry which is preliminary data.</text>
</comment>
<evidence type="ECO:0000256" key="2">
    <source>
        <dbReference type="SAM" id="Phobius"/>
    </source>
</evidence>
<keyword evidence="2" id="KW-1133">Transmembrane helix</keyword>